<dbReference type="STRING" id="3068.D8TME5"/>
<feature type="region of interest" description="Disordered" evidence="1">
    <location>
        <begin position="1"/>
        <end position="22"/>
    </location>
</feature>
<proteinExistence type="predicted"/>
<evidence type="ECO:0000256" key="1">
    <source>
        <dbReference type="SAM" id="MobiDB-lite"/>
    </source>
</evidence>
<feature type="compositionally biased region" description="Pro residues" evidence="1">
    <location>
        <begin position="503"/>
        <end position="523"/>
    </location>
</feature>
<feature type="compositionally biased region" description="Low complexity" evidence="1">
    <location>
        <begin position="649"/>
        <end position="675"/>
    </location>
</feature>
<dbReference type="OrthoDB" id="539916at2759"/>
<dbReference type="Gene3D" id="2.30.30.240">
    <property type="entry name" value="PRC-barrel domain"/>
    <property type="match status" value="1"/>
</dbReference>
<feature type="compositionally biased region" description="Gly residues" evidence="1">
    <location>
        <begin position="589"/>
        <end position="600"/>
    </location>
</feature>
<feature type="compositionally biased region" description="Low complexity" evidence="1">
    <location>
        <begin position="469"/>
        <end position="502"/>
    </location>
</feature>
<dbReference type="SUPFAM" id="SSF50346">
    <property type="entry name" value="PRC-barrel domain"/>
    <property type="match status" value="2"/>
</dbReference>
<evidence type="ECO:0000313" key="3">
    <source>
        <dbReference type="Proteomes" id="UP000001058"/>
    </source>
</evidence>
<feature type="region of interest" description="Disordered" evidence="1">
    <location>
        <begin position="51"/>
        <end position="70"/>
    </location>
</feature>
<dbReference type="KEGG" id="vcn:VOLCADRAFT_103520"/>
<evidence type="ECO:0000313" key="2">
    <source>
        <dbReference type="EMBL" id="EFJ51240.1"/>
    </source>
</evidence>
<dbReference type="PANTHER" id="PTHR36740:SF1">
    <property type="entry name" value="PRC-BARREL DOMAIN-CONTAINING PROTEIN"/>
    <property type="match status" value="1"/>
</dbReference>
<dbReference type="GeneID" id="9620594"/>
<gene>
    <name evidence="2" type="ORF">VOLCADRAFT_103520</name>
</gene>
<dbReference type="RefSeq" id="XP_002947707.1">
    <property type="nucleotide sequence ID" value="XM_002947661.1"/>
</dbReference>
<dbReference type="AlphaFoldDB" id="D8TME5"/>
<dbReference type="eggNOG" id="ENOG502QTM7">
    <property type="taxonomic scope" value="Eukaryota"/>
</dbReference>
<feature type="compositionally biased region" description="Low complexity" evidence="1">
    <location>
        <begin position="394"/>
        <end position="417"/>
    </location>
</feature>
<feature type="compositionally biased region" description="Low complexity" evidence="1">
    <location>
        <begin position="362"/>
        <end position="371"/>
    </location>
</feature>
<accession>D8TME5</accession>
<sequence length="826" mass="88755">MLSSANTQHALRPEGPSLTTPALRRTSQVQAHTWFLGFRQAHRTRNVTKCNAQSFGRGQPPNQPQPMSLARRPFYDPIEPMQSPYIKLSDVMDKDVISSSSGRKLGKLGEAWVDTSRLEVTCFDLESNGAFGVVPLLTIRQVGDVVLVQEDGVLRQPLDSRFGFTKLLGWEVRTPSNRALGKVRDLTFSRDTGTISKIEFDDFGLRFLRADFFDRLAVSADAIRQCAYGVVSLAADNVQYQEKQGLLSSLLRRVGGAQQLAGLLADGSRGGEAAGFLPQGYSYEQWQNDVRMWEAQTGCSYEEYMMLQSGGQQQLLPGYGGSGGARRSSNVLPPGRPQQQALLPEARGPGSGNYYALPPVTSSSSSANSSSYPMQARPGAPAAMYGATASMPPQQQQVQQQQQQAYGGQQAATTSYSGGYGSGNVDPRFRGTAAPAPAAGGPSPPVAAAATTKPPGAQGRYPSSPLPPQQQQQQQQQWSPQPQQQQQPQQPSGQSQAWGQQPQPQPQPQPQQQPGVQRPPWPAGGPGGPRATAPIAPGAPNPVPMAAAAAPPATGASPAAAAMQQPLPQPTPQVPQQQQQYGAWPGTLVGAGGSGNGNGGPLRVEEWPTSAAAGPRESPQGYNPQQQQQQQQPAMLNDYPGGWGPSPLPQQAGPQGPMPQPQQQQQQAGVADAPGWDMGPSTAAAAPSGHSYQRRPGPRHRQQRCPEPYDKKPAVEPIILFRRGWGPLMVELRLCEAKTWLVEETVHNTKQHNVLHWRAHEHQAHEKAGEVFMSLPRTAALMVILWRGHAPWGLLRFMLSPQLLPHTLPFGAATVVAAFNTVSMAP</sequence>
<feature type="compositionally biased region" description="Basic residues" evidence="1">
    <location>
        <begin position="692"/>
        <end position="703"/>
    </location>
</feature>
<evidence type="ECO:0008006" key="4">
    <source>
        <dbReference type="Google" id="ProtNLM"/>
    </source>
</evidence>
<keyword evidence="3" id="KW-1185">Reference proteome</keyword>
<feature type="compositionally biased region" description="Polar residues" evidence="1">
    <location>
        <begin position="327"/>
        <end position="341"/>
    </location>
</feature>
<feature type="compositionally biased region" description="Low complexity" evidence="1">
    <location>
        <begin position="431"/>
        <end position="457"/>
    </location>
</feature>
<feature type="region of interest" description="Disordered" evidence="1">
    <location>
        <begin position="315"/>
        <end position="710"/>
    </location>
</feature>
<dbReference type="EMBL" id="GL378328">
    <property type="protein sequence ID" value="EFJ51240.1"/>
    <property type="molecule type" value="Genomic_DNA"/>
</dbReference>
<name>D8TME5_VOLCA</name>
<feature type="compositionally biased region" description="Low complexity" evidence="1">
    <location>
        <begin position="544"/>
        <end position="566"/>
    </location>
</feature>
<reference evidence="2 3" key="1">
    <citation type="journal article" date="2010" name="Science">
        <title>Genomic analysis of organismal complexity in the multicellular green alga Volvox carteri.</title>
        <authorList>
            <person name="Prochnik S.E."/>
            <person name="Umen J."/>
            <person name="Nedelcu A.M."/>
            <person name="Hallmann A."/>
            <person name="Miller S.M."/>
            <person name="Nishii I."/>
            <person name="Ferris P."/>
            <person name="Kuo A."/>
            <person name="Mitros T."/>
            <person name="Fritz-Laylin L.K."/>
            <person name="Hellsten U."/>
            <person name="Chapman J."/>
            <person name="Simakov O."/>
            <person name="Rensing S.A."/>
            <person name="Terry A."/>
            <person name="Pangilinan J."/>
            <person name="Kapitonov V."/>
            <person name="Jurka J."/>
            <person name="Salamov A."/>
            <person name="Shapiro H."/>
            <person name="Schmutz J."/>
            <person name="Grimwood J."/>
            <person name="Lindquist E."/>
            <person name="Lucas S."/>
            <person name="Grigoriev I.V."/>
            <person name="Schmitt R."/>
            <person name="Kirk D."/>
            <person name="Rokhsar D.S."/>
        </authorList>
    </citation>
    <scope>NUCLEOTIDE SEQUENCE [LARGE SCALE GENOMIC DNA]</scope>
    <source>
        <strain evidence="3">f. Nagariensis / Eve</strain>
    </source>
</reference>
<dbReference type="PANTHER" id="PTHR36740">
    <property type="entry name" value="PRC DOMAIN-CONTAINING PROTEIN"/>
    <property type="match status" value="1"/>
</dbReference>
<protein>
    <recommendedName>
        <fullName evidence="4">PRC-barrel domain-containing protein</fullName>
    </recommendedName>
</protein>
<dbReference type="Proteomes" id="UP000001058">
    <property type="component" value="Unassembled WGS sequence"/>
</dbReference>
<dbReference type="InterPro" id="IPR011033">
    <property type="entry name" value="PRC_barrel-like_sf"/>
</dbReference>
<organism evidence="3">
    <name type="scientific">Volvox carteri f. nagariensis</name>
    <dbReference type="NCBI Taxonomy" id="3068"/>
    <lineage>
        <taxon>Eukaryota</taxon>
        <taxon>Viridiplantae</taxon>
        <taxon>Chlorophyta</taxon>
        <taxon>core chlorophytes</taxon>
        <taxon>Chlorophyceae</taxon>
        <taxon>CS clade</taxon>
        <taxon>Chlamydomonadales</taxon>
        <taxon>Volvocaceae</taxon>
        <taxon>Volvox</taxon>
    </lineage>
</organism>
<dbReference type="InParanoid" id="D8TME5"/>